<evidence type="ECO:0000256" key="1">
    <source>
        <dbReference type="ARBA" id="ARBA00006484"/>
    </source>
</evidence>
<sequence length="280" mass="31727">MKTVLITGCSSGFGRGMVDEFLRCGWQVISTMRQANQRRGLLAESLEKYGDRLTILDLDVTDPTQRETVTEYVRQKGDLDCLVNNAGDRFFGPLEDLSEAQLRRQMEVNFYGPALLTRALLPGIRTAQGTIVFVSSTFGYTGFPLTSAYCASKYALEGLAESLYYELKPHGVHVALIEPGASHTNFGHDPGWAEGDSEVYQLQMQNYHLLKERLRAKSPNNTIQVAQQAVALAEGRSRRLRVRVGQDATLVYFFQRLVPDWIRLPLIDRFYRRIFLRRPA</sequence>
<evidence type="ECO:0000259" key="4">
    <source>
        <dbReference type="SMART" id="SM00822"/>
    </source>
</evidence>
<dbReference type="EMBL" id="JAMPKM010000005">
    <property type="protein sequence ID" value="MEP0817592.1"/>
    <property type="molecule type" value="Genomic_DNA"/>
</dbReference>
<dbReference type="Pfam" id="PF00106">
    <property type="entry name" value="adh_short"/>
    <property type="match status" value="1"/>
</dbReference>
<reference evidence="5 6" key="1">
    <citation type="submission" date="2022-04" db="EMBL/GenBank/DDBJ databases">
        <title>Positive selection, recombination, and allopatry shape intraspecific diversity of widespread and dominant cyanobacteria.</title>
        <authorList>
            <person name="Wei J."/>
            <person name="Shu W."/>
            <person name="Hu C."/>
        </authorList>
    </citation>
    <scope>NUCLEOTIDE SEQUENCE [LARGE SCALE GENOMIC DNA]</scope>
    <source>
        <strain evidence="5 6">GB2-A4</strain>
    </source>
</reference>
<dbReference type="InterPro" id="IPR002347">
    <property type="entry name" value="SDR_fam"/>
</dbReference>
<dbReference type="Proteomes" id="UP001464891">
    <property type="component" value="Unassembled WGS sequence"/>
</dbReference>
<gene>
    <name evidence="5" type="ORF">NC998_10835</name>
</gene>
<comment type="caution">
    <text evidence="5">The sequence shown here is derived from an EMBL/GenBank/DDBJ whole genome shotgun (WGS) entry which is preliminary data.</text>
</comment>
<keyword evidence="2" id="KW-0560">Oxidoreductase</keyword>
<dbReference type="CDD" id="cd05374">
    <property type="entry name" value="17beta-HSD-like_SDR_c"/>
    <property type="match status" value="1"/>
</dbReference>
<comment type="similarity">
    <text evidence="1 3">Belongs to the short-chain dehydrogenases/reductases (SDR) family.</text>
</comment>
<dbReference type="InterPro" id="IPR057326">
    <property type="entry name" value="KR_dom"/>
</dbReference>
<name>A0ABV0J733_9CYAN</name>
<feature type="domain" description="Ketoreductase" evidence="4">
    <location>
        <begin position="2"/>
        <end position="183"/>
    </location>
</feature>
<organism evidence="5 6">
    <name type="scientific">Trichocoleus desertorum GB2-A4</name>
    <dbReference type="NCBI Taxonomy" id="2933944"/>
    <lineage>
        <taxon>Bacteria</taxon>
        <taxon>Bacillati</taxon>
        <taxon>Cyanobacteriota</taxon>
        <taxon>Cyanophyceae</taxon>
        <taxon>Leptolyngbyales</taxon>
        <taxon>Trichocoleusaceae</taxon>
        <taxon>Trichocoleus</taxon>
    </lineage>
</organism>
<protein>
    <submittedName>
        <fullName evidence="5">SDR family oxidoreductase</fullName>
    </submittedName>
</protein>
<proteinExistence type="inferred from homology"/>
<accession>A0ABV0J733</accession>
<dbReference type="SUPFAM" id="SSF51735">
    <property type="entry name" value="NAD(P)-binding Rossmann-fold domains"/>
    <property type="match status" value="1"/>
</dbReference>
<dbReference type="RefSeq" id="WP_190435815.1">
    <property type="nucleotide sequence ID" value="NZ_JAMPKM010000005.1"/>
</dbReference>
<dbReference type="SMART" id="SM00822">
    <property type="entry name" value="PKS_KR"/>
    <property type="match status" value="1"/>
</dbReference>
<dbReference type="PRINTS" id="PR00080">
    <property type="entry name" value="SDRFAMILY"/>
</dbReference>
<dbReference type="InterPro" id="IPR051911">
    <property type="entry name" value="SDR_oxidoreductase"/>
</dbReference>
<dbReference type="PRINTS" id="PR00081">
    <property type="entry name" value="GDHRDH"/>
</dbReference>
<evidence type="ECO:0000256" key="2">
    <source>
        <dbReference type="ARBA" id="ARBA00023002"/>
    </source>
</evidence>
<dbReference type="InterPro" id="IPR036291">
    <property type="entry name" value="NAD(P)-bd_dom_sf"/>
</dbReference>
<evidence type="ECO:0000256" key="3">
    <source>
        <dbReference type="RuleBase" id="RU000363"/>
    </source>
</evidence>
<dbReference type="PANTHER" id="PTHR43976">
    <property type="entry name" value="SHORT CHAIN DEHYDROGENASE"/>
    <property type="match status" value="1"/>
</dbReference>
<dbReference type="Gene3D" id="3.40.50.720">
    <property type="entry name" value="NAD(P)-binding Rossmann-like Domain"/>
    <property type="match status" value="1"/>
</dbReference>
<keyword evidence="6" id="KW-1185">Reference proteome</keyword>
<dbReference type="PANTHER" id="PTHR43976:SF16">
    <property type="entry name" value="SHORT-CHAIN DEHYDROGENASE_REDUCTASE FAMILY PROTEIN"/>
    <property type="match status" value="1"/>
</dbReference>
<evidence type="ECO:0000313" key="5">
    <source>
        <dbReference type="EMBL" id="MEP0817592.1"/>
    </source>
</evidence>
<evidence type="ECO:0000313" key="6">
    <source>
        <dbReference type="Proteomes" id="UP001464891"/>
    </source>
</evidence>